<dbReference type="PANTHER" id="PTHR36805:SF7">
    <property type="entry name" value="AGENET DOMAIN-CONTAINING PROTEIN"/>
    <property type="match status" value="1"/>
</dbReference>
<dbReference type="AlphaFoldDB" id="A0A8K0HQL5"/>
<organism evidence="2 3">
    <name type="scientific">Rhamnella rubrinervis</name>
    <dbReference type="NCBI Taxonomy" id="2594499"/>
    <lineage>
        <taxon>Eukaryota</taxon>
        <taxon>Viridiplantae</taxon>
        <taxon>Streptophyta</taxon>
        <taxon>Embryophyta</taxon>
        <taxon>Tracheophyta</taxon>
        <taxon>Spermatophyta</taxon>
        <taxon>Magnoliopsida</taxon>
        <taxon>eudicotyledons</taxon>
        <taxon>Gunneridae</taxon>
        <taxon>Pentapetalae</taxon>
        <taxon>rosids</taxon>
        <taxon>fabids</taxon>
        <taxon>Rosales</taxon>
        <taxon>Rhamnaceae</taxon>
        <taxon>rhamnoid group</taxon>
        <taxon>Rhamneae</taxon>
        <taxon>Rhamnella</taxon>
    </lineage>
</organism>
<name>A0A8K0HQL5_9ROSA</name>
<protein>
    <recommendedName>
        <fullName evidence="1">Agenet domain-containing protein</fullName>
    </recommendedName>
</protein>
<evidence type="ECO:0000259" key="1">
    <source>
        <dbReference type="SMART" id="SM00743"/>
    </source>
</evidence>
<comment type="caution">
    <text evidence="2">The sequence shown here is derived from an EMBL/GenBank/DDBJ whole genome shotgun (WGS) entry which is preliminary data.</text>
</comment>
<feature type="domain" description="Agenet" evidence="1">
    <location>
        <begin position="104"/>
        <end position="163"/>
    </location>
</feature>
<dbReference type="Proteomes" id="UP000796880">
    <property type="component" value="Unassembled WGS sequence"/>
</dbReference>
<dbReference type="InterPro" id="IPR008395">
    <property type="entry name" value="Agenet-like_dom"/>
</dbReference>
<evidence type="ECO:0000313" key="2">
    <source>
        <dbReference type="EMBL" id="KAF3456850.1"/>
    </source>
</evidence>
<dbReference type="Pfam" id="PF05641">
    <property type="entry name" value="Agenet"/>
    <property type="match status" value="1"/>
</dbReference>
<proteinExistence type="predicted"/>
<feature type="domain" description="Agenet" evidence="1">
    <location>
        <begin position="6"/>
        <end position="71"/>
    </location>
</feature>
<dbReference type="EMBL" id="VOIH02000001">
    <property type="protein sequence ID" value="KAF3456850.1"/>
    <property type="molecule type" value="Genomic_DNA"/>
</dbReference>
<sequence length="346" mass="38540">MGKYDLPFRVGQRVELRSFIEGYRCSWFRCKILGIRGKKDQQEYTLEYSDFPDEKIRWTKVYQCSPNNPRSKELMVRPCYPTIYRESQIPDTNAISEVVVIVVDVWKVGDLVDWIPDTYWSGKIVKVLRNGKVKVELPPPPVGEGSTHDALCKDLRPSLDWSIEHGWTVPAPVNGRCCARIIKPVNQDAGEESGVEAKAQALQPSDTSEQMEKQPVVATASVEIQMTGNNMESDVADDCSIGRISFSDSISSSHVKDASTTEIVSETTDGHNRCENGGPLKKMRIDGNGSVELMCTDSLETAVLELEKLLIQVKWMKGLLEFGMPVSNSTGTSWKFLEDGASATPK</sequence>
<dbReference type="InterPro" id="IPR014002">
    <property type="entry name" value="Agenet_dom_plant"/>
</dbReference>
<accession>A0A8K0HQL5</accession>
<reference evidence="2" key="1">
    <citation type="submission" date="2020-03" db="EMBL/GenBank/DDBJ databases">
        <title>A high-quality chromosome-level genome assembly of a woody plant with both climbing and erect habits, Rhamnella rubrinervis.</title>
        <authorList>
            <person name="Lu Z."/>
            <person name="Yang Y."/>
            <person name="Zhu X."/>
            <person name="Sun Y."/>
        </authorList>
    </citation>
    <scope>NUCLEOTIDE SEQUENCE</scope>
    <source>
        <strain evidence="2">BYM</strain>
        <tissue evidence="2">Leaf</tissue>
    </source>
</reference>
<dbReference type="SMART" id="SM00743">
    <property type="entry name" value="Agenet"/>
    <property type="match status" value="2"/>
</dbReference>
<dbReference type="OrthoDB" id="1894168at2759"/>
<gene>
    <name evidence="2" type="ORF">FNV43_RR01504</name>
</gene>
<keyword evidence="3" id="KW-1185">Reference proteome</keyword>
<evidence type="ECO:0000313" key="3">
    <source>
        <dbReference type="Proteomes" id="UP000796880"/>
    </source>
</evidence>
<dbReference type="PANTHER" id="PTHR36805">
    <property type="entry name" value="AGENET DOMAIN-CONTAINING PROTEIN"/>
    <property type="match status" value="1"/>
</dbReference>